<dbReference type="InterPro" id="IPR052337">
    <property type="entry name" value="SAT4-like"/>
</dbReference>
<dbReference type="PANTHER" id="PTHR33048">
    <property type="entry name" value="PTH11-LIKE INTEGRAL MEMBRANE PROTEIN (AFU_ORTHOLOGUE AFUA_5G11245)"/>
    <property type="match status" value="1"/>
</dbReference>
<keyword evidence="3 7" id="KW-1133">Transmembrane helix</keyword>
<name>A0A9P4GRU0_9PLEO</name>
<dbReference type="Pfam" id="PF20684">
    <property type="entry name" value="Fung_rhodopsin"/>
    <property type="match status" value="1"/>
</dbReference>
<feature type="transmembrane region" description="Helical" evidence="7">
    <location>
        <begin position="74"/>
        <end position="96"/>
    </location>
</feature>
<evidence type="ECO:0000256" key="4">
    <source>
        <dbReference type="ARBA" id="ARBA00023136"/>
    </source>
</evidence>
<protein>
    <recommendedName>
        <fullName evidence="8">Rhodopsin domain-containing protein</fullName>
    </recommendedName>
</protein>
<dbReference type="AlphaFoldDB" id="A0A9P4GRU0"/>
<dbReference type="Proteomes" id="UP000800039">
    <property type="component" value="Unassembled WGS sequence"/>
</dbReference>
<evidence type="ECO:0000256" key="2">
    <source>
        <dbReference type="ARBA" id="ARBA00022692"/>
    </source>
</evidence>
<dbReference type="EMBL" id="ML976614">
    <property type="protein sequence ID" value="KAF1851398.1"/>
    <property type="molecule type" value="Genomic_DNA"/>
</dbReference>
<feature type="compositionally biased region" description="Basic residues" evidence="6">
    <location>
        <begin position="138"/>
        <end position="150"/>
    </location>
</feature>
<reference evidence="9" key="1">
    <citation type="submission" date="2020-01" db="EMBL/GenBank/DDBJ databases">
        <authorList>
            <consortium name="DOE Joint Genome Institute"/>
            <person name="Haridas S."/>
            <person name="Albert R."/>
            <person name="Binder M."/>
            <person name="Bloem J."/>
            <person name="Labutti K."/>
            <person name="Salamov A."/>
            <person name="Andreopoulos B."/>
            <person name="Baker S.E."/>
            <person name="Barry K."/>
            <person name="Bills G."/>
            <person name="Bluhm B.H."/>
            <person name="Cannon C."/>
            <person name="Castanera R."/>
            <person name="Culley D.E."/>
            <person name="Daum C."/>
            <person name="Ezra D."/>
            <person name="Gonzalez J.B."/>
            <person name="Henrissat B."/>
            <person name="Kuo A."/>
            <person name="Liang C."/>
            <person name="Lipzen A."/>
            <person name="Lutzoni F."/>
            <person name="Magnuson J."/>
            <person name="Mondo S."/>
            <person name="Nolan M."/>
            <person name="Ohm R."/>
            <person name="Pangilinan J."/>
            <person name="Park H.-J."/>
            <person name="Ramirez L."/>
            <person name="Alfaro M."/>
            <person name="Sun H."/>
            <person name="Tritt A."/>
            <person name="Yoshinaga Y."/>
            <person name="Zwiers L.-H."/>
            <person name="Turgeon B.G."/>
            <person name="Goodwin S.B."/>
            <person name="Spatafora J.W."/>
            <person name="Crous P.W."/>
            <person name="Grigoriev I.V."/>
        </authorList>
    </citation>
    <scope>NUCLEOTIDE SEQUENCE</scope>
    <source>
        <strain evidence="9">CBS 394.84</strain>
    </source>
</reference>
<comment type="caution">
    <text evidence="9">The sequence shown here is derived from an EMBL/GenBank/DDBJ whole genome shotgun (WGS) entry which is preliminary data.</text>
</comment>
<proteinExistence type="inferred from homology"/>
<dbReference type="RefSeq" id="XP_040793961.1">
    <property type="nucleotide sequence ID" value="XM_040932590.1"/>
</dbReference>
<evidence type="ECO:0000313" key="9">
    <source>
        <dbReference type="EMBL" id="KAF1851398.1"/>
    </source>
</evidence>
<comment type="similarity">
    <text evidence="5">Belongs to the SAT4 family.</text>
</comment>
<feature type="domain" description="Rhodopsin" evidence="8">
    <location>
        <begin position="4"/>
        <end position="133"/>
    </location>
</feature>
<dbReference type="GO" id="GO:0016020">
    <property type="term" value="C:membrane"/>
    <property type="evidence" value="ECO:0007669"/>
    <property type="project" value="UniProtKB-SubCell"/>
</dbReference>
<feature type="transmembrane region" description="Helical" evidence="7">
    <location>
        <begin position="38"/>
        <end position="62"/>
    </location>
</feature>
<evidence type="ECO:0000256" key="3">
    <source>
        <dbReference type="ARBA" id="ARBA00022989"/>
    </source>
</evidence>
<evidence type="ECO:0000256" key="1">
    <source>
        <dbReference type="ARBA" id="ARBA00004141"/>
    </source>
</evidence>
<dbReference type="InterPro" id="IPR049326">
    <property type="entry name" value="Rhodopsin_dom_fungi"/>
</dbReference>
<comment type="subcellular location">
    <subcellularLocation>
        <location evidence="1">Membrane</location>
        <topology evidence="1">Multi-pass membrane protein</topology>
    </subcellularLocation>
</comment>
<evidence type="ECO:0000313" key="10">
    <source>
        <dbReference type="Proteomes" id="UP000800039"/>
    </source>
</evidence>
<dbReference type="GeneID" id="63849841"/>
<organism evidence="9 10">
    <name type="scientific">Cucurbitaria berberidis CBS 394.84</name>
    <dbReference type="NCBI Taxonomy" id="1168544"/>
    <lineage>
        <taxon>Eukaryota</taxon>
        <taxon>Fungi</taxon>
        <taxon>Dikarya</taxon>
        <taxon>Ascomycota</taxon>
        <taxon>Pezizomycotina</taxon>
        <taxon>Dothideomycetes</taxon>
        <taxon>Pleosporomycetidae</taxon>
        <taxon>Pleosporales</taxon>
        <taxon>Pleosporineae</taxon>
        <taxon>Cucurbitariaceae</taxon>
        <taxon>Cucurbitaria</taxon>
    </lineage>
</organism>
<feature type="region of interest" description="Disordered" evidence="6">
    <location>
        <begin position="136"/>
        <end position="161"/>
    </location>
</feature>
<gene>
    <name evidence="9" type="ORF">K460DRAFT_362145</name>
</gene>
<keyword evidence="4 7" id="KW-0472">Membrane</keyword>
<sequence length="161" mass="17852">MLPSAFLQWVICTPPQKAWNPAVKGKCWNPGIVTNYGIFNAAYCAVMDFALALLPWTIIWGLQMRLREKFGVGVAMSLGLLSGVCAIVKGIYIVQLREQDFFYNGKDVTIWTSVETATAIIGASIPVLRVFFREKRPPRSKQGKPKKVPRMGHLCGGHDLG</sequence>
<evidence type="ECO:0000256" key="5">
    <source>
        <dbReference type="ARBA" id="ARBA00038359"/>
    </source>
</evidence>
<evidence type="ECO:0000256" key="6">
    <source>
        <dbReference type="SAM" id="MobiDB-lite"/>
    </source>
</evidence>
<feature type="transmembrane region" description="Helical" evidence="7">
    <location>
        <begin position="108"/>
        <end position="132"/>
    </location>
</feature>
<keyword evidence="2 7" id="KW-0812">Transmembrane</keyword>
<evidence type="ECO:0000259" key="8">
    <source>
        <dbReference type="Pfam" id="PF20684"/>
    </source>
</evidence>
<dbReference type="PANTHER" id="PTHR33048:SF42">
    <property type="entry name" value="INTEGRAL MEMBRANE PROTEIN"/>
    <property type="match status" value="1"/>
</dbReference>
<evidence type="ECO:0000256" key="7">
    <source>
        <dbReference type="SAM" id="Phobius"/>
    </source>
</evidence>
<keyword evidence="10" id="KW-1185">Reference proteome</keyword>
<dbReference type="OrthoDB" id="5417887at2759"/>
<accession>A0A9P4GRU0</accession>